<comment type="caution">
    <text evidence="1">The sequence shown here is derived from an EMBL/GenBank/DDBJ whole genome shotgun (WGS) entry which is preliminary data.</text>
</comment>
<accession>A0A2H0PYD1</accession>
<name>A0A2H0PYD1_9BACT</name>
<gene>
    <name evidence="1" type="ORF">COV41_01875</name>
</gene>
<reference evidence="1 2" key="1">
    <citation type="submission" date="2017-09" db="EMBL/GenBank/DDBJ databases">
        <title>Depth-based differentiation of microbial function through sediment-hosted aquifers and enrichment of novel symbionts in the deep terrestrial subsurface.</title>
        <authorList>
            <person name="Probst A.J."/>
            <person name="Ladd B."/>
            <person name="Jarett J.K."/>
            <person name="Geller-Mcgrath D.E."/>
            <person name="Sieber C.M."/>
            <person name="Emerson J.B."/>
            <person name="Anantharaman K."/>
            <person name="Thomas B.C."/>
            <person name="Malmstrom R."/>
            <person name="Stieglmeier M."/>
            <person name="Klingl A."/>
            <person name="Woyke T."/>
            <person name="Ryan C.M."/>
            <person name="Banfield J.F."/>
        </authorList>
    </citation>
    <scope>NUCLEOTIDE SEQUENCE [LARGE SCALE GENOMIC DNA]</scope>
    <source>
        <strain evidence="1">CG11_big_fil_rev_8_21_14_0_20_43_10</strain>
    </source>
</reference>
<dbReference type="EMBL" id="PCXE01000031">
    <property type="protein sequence ID" value="PIR26275.1"/>
    <property type="molecule type" value="Genomic_DNA"/>
</dbReference>
<sequence>MNKKTKREETNINWFVKLLLQVWPSMAMRYFSQQMGIANPIFDKANDLFSRTERIDLIPTGIGRDFMIIIDGKTALYFYQDGDHFVYDGFEMGEYEKGDVTIFDKIKK</sequence>
<evidence type="ECO:0000313" key="2">
    <source>
        <dbReference type="Proteomes" id="UP000236846"/>
    </source>
</evidence>
<evidence type="ECO:0000313" key="1">
    <source>
        <dbReference type="EMBL" id="PIR26275.1"/>
    </source>
</evidence>
<organism evidence="1 2">
    <name type="scientific">Candidatus Brennerbacteria bacterium CG11_big_fil_rev_8_21_14_0_20_43_10</name>
    <dbReference type="NCBI Taxonomy" id="1974523"/>
    <lineage>
        <taxon>Bacteria</taxon>
        <taxon>Candidatus Brenneribacteriota</taxon>
    </lineage>
</organism>
<proteinExistence type="predicted"/>
<protein>
    <submittedName>
        <fullName evidence="1">Uncharacterized protein</fullName>
    </submittedName>
</protein>
<dbReference type="AlphaFoldDB" id="A0A2H0PYD1"/>
<dbReference type="Proteomes" id="UP000236846">
    <property type="component" value="Unassembled WGS sequence"/>
</dbReference>